<dbReference type="Gene3D" id="3.40.50.970">
    <property type="match status" value="1"/>
</dbReference>
<dbReference type="InterPro" id="IPR019789">
    <property type="entry name" value="Xul5P/Fru6P_PKetolase_ThDP_BS"/>
</dbReference>
<dbReference type="InterPro" id="IPR019790">
    <property type="entry name" value="Xul5P/Fru6P_PKetolase_CS"/>
</dbReference>
<sequence length="357" mass="38220">MTHATALSDDELALIDKYWRAANYLSVGQIYLLDNPLLTEPLTIDHVKPRLLGHWGTTPGLNLVYAHLNRVIRHRDADVIYVTGPGHGGPGLVANAYLEGTYSEVYTGIEEDTEGLRKLFRQFSFPGGIPSHVAAQTPGSIHEGGELGYALVHAYGAALDNPYLVVACVVGDGEAETGPLAASWHSNKFLNPVTDGAVLPILALNGYKIANPTVLARIPHAELESLLRGYGYRPITVAGDDPADVHRQLAAALDDAFDDIAAIQSAARGGNGVERPVWPMIVLRTPRAGPGQRWWTARRLRAPGARTRCRWPRRATTPNTVPSSKSGCAAMGPGSFSTKTAGCGRSCGRWRPAGIAG</sequence>
<comment type="caution">
    <text evidence="2">The sequence shown here is derived from an EMBL/GenBank/DDBJ whole genome shotgun (WGS) entry which is preliminary data.</text>
</comment>
<dbReference type="InterPro" id="IPR029061">
    <property type="entry name" value="THDP-binding"/>
</dbReference>
<organism evidence="2 3">
    <name type="scientific">Mycobacterium intracellulare 1956</name>
    <dbReference type="NCBI Taxonomy" id="1299331"/>
    <lineage>
        <taxon>Bacteria</taxon>
        <taxon>Bacillati</taxon>
        <taxon>Actinomycetota</taxon>
        <taxon>Actinomycetes</taxon>
        <taxon>Mycobacteriales</taxon>
        <taxon>Mycobacteriaceae</taxon>
        <taxon>Mycobacterium</taxon>
        <taxon>Mycobacterium avium complex (MAC)</taxon>
    </lineage>
</organism>
<dbReference type="PANTHER" id="PTHR31273:SF0">
    <property type="entry name" value="PHOSPHOKETOLASE-RELATED"/>
    <property type="match status" value="1"/>
</dbReference>
<gene>
    <name evidence="2" type="ORF">I550_2695</name>
</gene>
<reference evidence="2 3" key="1">
    <citation type="submission" date="2013-12" db="EMBL/GenBank/DDBJ databases">
        <authorList>
            <person name="Zelazny A."/>
            <person name="Olivier K."/>
            <person name="Holland S."/>
            <person name="Lenaerts A."/>
            <person name="Ordway D."/>
            <person name="DeGroote M.A."/>
            <person name="Parker T."/>
            <person name="Sizemore C."/>
            <person name="Tallon L.J."/>
            <person name="Sadzewicz L.K."/>
            <person name="Sengamalay N."/>
            <person name="Fraser C.M."/>
            <person name="Hine E."/>
            <person name="Shefchek K.A."/>
            <person name="Das S.P."/>
            <person name="Tettelin H."/>
        </authorList>
    </citation>
    <scope>NUCLEOTIDE SEQUENCE [LARGE SCALE GENOMIC DNA]</scope>
    <source>
        <strain evidence="2 3">1956</strain>
    </source>
</reference>
<dbReference type="PROSITE" id="PS60003">
    <property type="entry name" value="PHOSPHOKETOLASE_2"/>
    <property type="match status" value="1"/>
</dbReference>
<dbReference type="Pfam" id="PF09364">
    <property type="entry name" value="XFP_N"/>
    <property type="match status" value="1"/>
</dbReference>
<protein>
    <submittedName>
        <fullName evidence="2">XFP N-terminal domain protein</fullName>
    </submittedName>
</protein>
<dbReference type="InterPro" id="IPR018970">
    <property type="entry name" value="Xul5P/Fru6P_PKetolase_N"/>
</dbReference>
<dbReference type="GO" id="GO:0000287">
    <property type="term" value="F:magnesium ion binding"/>
    <property type="evidence" value="ECO:0007669"/>
    <property type="project" value="UniProtKB-ARBA"/>
</dbReference>
<dbReference type="EMBL" id="JAOG01000001">
    <property type="protein sequence ID" value="EUA59547.1"/>
    <property type="molecule type" value="Genomic_DNA"/>
</dbReference>
<dbReference type="GO" id="GO:0016832">
    <property type="term" value="F:aldehyde-lyase activity"/>
    <property type="evidence" value="ECO:0007669"/>
    <property type="project" value="InterPro"/>
</dbReference>
<proteinExistence type="predicted"/>
<evidence type="ECO:0000313" key="2">
    <source>
        <dbReference type="EMBL" id="EUA59547.1"/>
    </source>
</evidence>
<accession>X8CT15</accession>
<dbReference type="PATRIC" id="fig|1299331.3.peg.2624"/>
<dbReference type="AlphaFoldDB" id="X8CT15"/>
<name>X8CT15_MYCIT</name>
<dbReference type="SUPFAM" id="SSF52518">
    <property type="entry name" value="Thiamin diphosphate-binding fold (THDP-binding)"/>
    <property type="match status" value="1"/>
</dbReference>
<dbReference type="Proteomes" id="UP000020825">
    <property type="component" value="Unassembled WGS sequence"/>
</dbReference>
<dbReference type="PROSITE" id="PS60002">
    <property type="entry name" value="PHOSPHOKETOLASE_1"/>
    <property type="match status" value="1"/>
</dbReference>
<evidence type="ECO:0000313" key="3">
    <source>
        <dbReference type="Proteomes" id="UP000020825"/>
    </source>
</evidence>
<feature type="domain" description="Xylulose 5-phosphate/Fructose 6-phosphate phosphoketolase N-terminal" evidence="1">
    <location>
        <begin position="7"/>
        <end position="293"/>
    </location>
</feature>
<dbReference type="PANTHER" id="PTHR31273">
    <property type="entry name" value="PHOSPHOKETOLASE-RELATED"/>
    <property type="match status" value="1"/>
</dbReference>
<dbReference type="InterPro" id="IPR005593">
    <property type="entry name" value="Xul5P/Fru6P_PKetolase"/>
</dbReference>
<evidence type="ECO:0000259" key="1">
    <source>
        <dbReference type="Pfam" id="PF09364"/>
    </source>
</evidence>
<dbReference type="GO" id="GO:0005975">
    <property type="term" value="P:carbohydrate metabolic process"/>
    <property type="evidence" value="ECO:0007669"/>
    <property type="project" value="InterPro"/>
</dbReference>